<dbReference type="Pfam" id="PF00975">
    <property type="entry name" value="Thioesterase"/>
    <property type="match status" value="1"/>
</dbReference>
<evidence type="ECO:0000256" key="2">
    <source>
        <dbReference type="ARBA" id="ARBA00022801"/>
    </source>
</evidence>
<dbReference type="InterPro" id="IPR020802">
    <property type="entry name" value="TesA-like"/>
</dbReference>
<proteinExistence type="inferred from homology"/>
<accession>S3ZH46</accession>
<reference evidence="4 5" key="1">
    <citation type="submission" date="2013-02" db="EMBL/GenBank/DDBJ databases">
        <title>Draft Genome Sequence of Streptomyces aurantiacus, Which Produces Setomimycin.</title>
        <authorList>
            <person name="Gruening B.A."/>
            <person name="Praeg A."/>
            <person name="Erxleben A."/>
            <person name="Guenther S."/>
            <person name="Mueller M."/>
        </authorList>
    </citation>
    <scope>NUCLEOTIDE SEQUENCE [LARGE SCALE GENOMIC DNA]</scope>
    <source>
        <strain evidence="4 5">JA 4570</strain>
    </source>
</reference>
<dbReference type="GO" id="GO:0016787">
    <property type="term" value="F:hydrolase activity"/>
    <property type="evidence" value="ECO:0007669"/>
    <property type="project" value="UniProtKB-KW"/>
</dbReference>
<keyword evidence="5" id="KW-1185">Reference proteome</keyword>
<comment type="similarity">
    <text evidence="1">Belongs to the thioesterase family.</text>
</comment>
<keyword evidence="2" id="KW-0378">Hydrolase</keyword>
<dbReference type="Proteomes" id="UP000014629">
    <property type="component" value="Unassembled WGS sequence"/>
</dbReference>
<name>S3ZH46_9ACTN</name>
<sequence length="263" mass="28884">MSCRHYDDHEGNPVMTTAAADLWVRSYHPTPDATARLVCFPHAGGSATFYFPVSAALSPVADVVALQYPGRQDRHTEKGIESIAELADRATEALLAYDDSTLPLTFFGHSMGAVLAFEVARRLEQVGRAPVHVFASGRRAPSSHRPENVHQRDDDGVIAEMRKLSGTDPRILGDDDVLRMVLPAIRSDYTAIETYRAEPGTQIGSPITVLVGDDDPRTTLDEARAWEPHTLGTFDMKVYPGGHFYLTDQAQEIIALLKAHFTS</sequence>
<dbReference type="AlphaFoldDB" id="S3ZH46"/>
<organism evidence="4 5">
    <name type="scientific">Streptomyces aurantiacus JA 4570</name>
    <dbReference type="NCBI Taxonomy" id="1286094"/>
    <lineage>
        <taxon>Bacteria</taxon>
        <taxon>Bacillati</taxon>
        <taxon>Actinomycetota</taxon>
        <taxon>Actinomycetes</taxon>
        <taxon>Kitasatosporales</taxon>
        <taxon>Streptomycetaceae</taxon>
        <taxon>Streptomyces</taxon>
        <taxon>Streptomyces aurantiacus group</taxon>
    </lineage>
</organism>
<dbReference type="PANTHER" id="PTHR11487:SF0">
    <property type="entry name" value="S-ACYL FATTY ACID SYNTHASE THIOESTERASE, MEDIUM CHAIN"/>
    <property type="match status" value="1"/>
</dbReference>
<evidence type="ECO:0000313" key="4">
    <source>
        <dbReference type="EMBL" id="EPH42956.1"/>
    </source>
</evidence>
<evidence type="ECO:0000313" key="5">
    <source>
        <dbReference type="Proteomes" id="UP000014629"/>
    </source>
</evidence>
<dbReference type="InterPro" id="IPR012223">
    <property type="entry name" value="TEII"/>
</dbReference>
<dbReference type="GO" id="GO:0008610">
    <property type="term" value="P:lipid biosynthetic process"/>
    <property type="evidence" value="ECO:0007669"/>
    <property type="project" value="TreeGrafter"/>
</dbReference>
<dbReference type="SUPFAM" id="SSF53474">
    <property type="entry name" value="alpha/beta-Hydrolases"/>
    <property type="match status" value="1"/>
</dbReference>
<dbReference type="PATRIC" id="fig|1286094.4.peg.3932"/>
<dbReference type="SMART" id="SM00824">
    <property type="entry name" value="PKS_TE"/>
    <property type="match status" value="1"/>
</dbReference>
<dbReference type="InterPro" id="IPR001031">
    <property type="entry name" value="Thioesterase"/>
</dbReference>
<dbReference type="PANTHER" id="PTHR11487">
    <property type="entry name" value="THIOESTERASE"/>
    <property type="match status" value="1"/>
</dbReference>
<protein>
    <submittedName>
        <fullName evidence="4">Putative cadicidin biosynthesis thioesterase</fullName>
    </submittedName>
</protein>
<evidence type="ECO:0000259" key="3">
    <source>
        <dbReference type="SMART" id="SM00824"/>
    </source>
</evidence>
<dbReference type="Gene3D" id="3.40.50.1820">
    <property type="entry name" value="alpha/beta hydrolase"/>
    <property type="match status" value="1"/>
</dbReference>
<comment type="caution">
    <text evidence="4">The sequence shown here is derived from an EMBL/GenBank/DDBJ whole genome shotgun (WGS) entry which is preliminary data.</text>
</comment>
<feature type="domain" description="Thioesterase TesA-like" evidence="3">
    <location>
        <begin position="38"/>
        <end position="257"/>
    </location>
</feature>
<dbReference type="EMBL" id="AOPZ01000195">
    <property type="protein sequence ID" value="EPH42956.1"/>
    <property type="molecule type" value="Genomic_DNA"/>
</dbReference>
<evidence type="ECO:0000256" key="1">
    <source>
        <dbReference type="ARBA" id="ARBA00007169"/>
    </source>
</evidence>
<dbReference type="InterPro" id="IPR029058">
    <property type="entry name" value="AB_hydrolase_fold"/>
</dbReference>
<gene>
    <name evidence="4" type="ORF">STRAU_3977</name>
</gene>